<dbReference type="SUPFAM" id="SSF47413">
    <property type="entry name" value="lambda repressor-like DNA-binding domains"/>
    <property type="match status" value="1"/>
</dbReference>
<dbReference type="InterPro" id="IPR010982">
    <property type="entry name" value="Lambda_DNA-bd_dom_sf"/>
</dbReference>
<dbReference type="AlphaFoldDB" id="A0A2T4UTF8"/>
<dbReference type="CDD" id="cd00093">
    <property type="entry name" value="HTH_XRE"/>
    <property type="match status" value="1"/>
</dbReference>
<gene>
    <name evidence="2" type="ORF">C1I63_07985</name>
</gene>
<protein>
    <recommendedName>
        <fullName evidence="1">HTH cro/C1-type domain-containing protein</fullName>
    </recommendedName>
</protein>
<dbReference type="Proteomes" id="UP000241085">
    <property type="component" value="Unassembled WGS sequence"/>
</dbReference>
<evidence type="ECO:0000313" key="3">
    <source>
        <dbReference type="Proteomes" id="UP000241085"/>
    </source>
</evidence>
<comment type="caution">
    <text evidence="2">The sequence shown here is derived from an EMBL/GenBank/DDBJ whole genome shotgun (WGS) entry which is preliminary data.</text>
</comment>
<evidence type="ECO:0000259" key="1">
    <source>
        <dbReference type="PROSITE" id="PS50943"/>
    </source>
</evidence>
<dbReference type="InterPro" id="IPR001387">
    <property type="entry name" value="Cro/C1-type_HTH"/>
</dbReference>
<keyword evidence="3" id="KW-1185">Reference proteome</keyword>
<dbReference type="PROSITE" id="PS50943">
    <property type="entry name" value="HTH_CROC1"/>
    <property type="match status" value="1"/>
</dbReference>
<proteinExistence type="predicted"/>
<dbReference type="Pfam" id="PF12844">
    <property type="entry name" value="HTH_19"/>
    <property type="match status" value="1"/>
</dbReference>
<dbReference type="SMART" id="SM00530">
    <property type="entry name" value="HTH_XRE"/>
    <property type="match status" value="1"/>
</dbReference>
<feature type="domain" description="HTH cro/C1-type" evidence="1">
    <location>
        <begin position="87"/>
        <end position="142"/>
    </location>
</feature>
<evidence type="ECO:0000313" key="2">
    <source>
        <dbReference type="EMBL" id="PTL72793.1"/>
    </source>
</evidence>
<reference evidence="2 3" key="1">
    <citation type="submission" date="2018-03" db="EMBL/GenBank/DDBJ databases">
        <title>Bacteriophage NCPPB3778 and a type I-E CRISPR drive the evolution of the US Biological Select Agent, Rathayibacter toxicus.</title>
        <authorList>
            <person name="Davis E.W.II."/>
            <person name="Tabima J.F."/>
            <person name="Weisberg A.J."/>
            <person name="Dantas Lopes L."/>
            <person name="Wiseman M.S."/>
            <person name="Wiseman M.S."/>
            <person name="Pupko T."/>
            <person name="Belcher M.S."/>
            <person name="Sechler A.J."/>
            <person name="Tancos M.A."/>
            <person name="Schroeder B.K."/>
            <person name="Murray T.D."/>
            <person name="Luster D.G."/>
            <person name="Schneider W.L."/>
            <person name="Rogers E."/>
            <person name="Andreote F.D."/>
            <person name="Grunwald N.J."/>
            <person name="Putnam M.L."/>
            <person name="Chang J.H."/>
        </authorList>
    </citation>
    <scope>NUCLEOTIDE SEQUENCE [LARGE SCALE GENOMIC DNA]</scope>
    <source>
        <strain evidence="2 3">DSM 15933</strain>
    </source>
</reference>
<dbReference type="Gene3D" id="1.10.260.40">
    <property type="entry name" value="lambda repressor-like DNA-binding domains"/>
    <property type="match status" value="1"/>
</dbReference>
<organism evidence="2 3">
    <name type="scientific">Rathayibacter caricis DSM 15933</name>
    <dbReference type="NCBI Taxonomy" id="1328867"/>
    <lineage>
        <taxon>Bacteria</taxon>
        <taxon>Bacillati</taxon>
        <taxon>Actinomycetota</taxon>
        <taxon>Actinomycetes</taxon>
        <taxon>Micrococcales</taxon>
        <taxon>Microbacteriaceae</taxon>
        <taxon>Rathayibacter</taxon>
    </lineage>
</organism>
<name>A0A2T4UTF8_9MICO</name>
<dbReference type="GO" id="GO:0003677">
    <property type="term" value="F:DNA binding"/>
    <property type="evidence" value="ECO:0007669"/>
    <property type="project" value="InterPro"/>
</dbReference>
<accession>A0A2T4UTF8</accession>
<dbReference type="EMBL" id="PZPL01000001">
    <property type="protein sequence ID" value="PTL72793.1"/>
    <property type="molecule type" value="Genomic_DNA"/>
</dbReference>
<sequence>MMASFPRRTICAALLGRLCKPRRNRKTRCALLDLQSAVVDTRDMTNQAWTTLRAVISLVPAGIAVATAVSIAGAPRSAPTERLGDYLRASRKAAGFTLRAVEAETKISNGYLSQIESNRVESPSPNMLHKLAATYGIDYTDLLVRAGHRVPTAGPEYDQERKFAGIPLRALEELDDDEAAELRNYLAFLRQKRRDRTSA</sequence>